<dbReference type="InterPro" id="IPR016064">
    <property type="entry name" value="NAD/diacylglycerol_kinase_sf"/>
</dbReference>
<evidence type="ECO:0000256" key="2">
    <source>
        <dbReference type="ARBA" id="ARBA00022741"/>
    </source>
</evidence>
<reference evidence="6" key="1">
    <citation type="journal article" date="2014" name="Int. J. Syst. Evol. Microbiol.">
        <title>Complete genome sequence of Corynebacterium casei LMG S-19264T (=DSM 44701T), isolated from a smear-ripened cheese.</title>
        <authorList>
            <consortium name="US DOE Joint Genome Institute (JGI-PGF)"/>
            <person name="Walter F."/>
            <person name="Albersmeier A."/>
            <person name="Kalinowski J."/>
            <person name="Ruckert C."/>
        </authorList>
    </citation>
    <scope>NUCLEOTIDE SEQUENCE</scope>
    <source>
        <strain evidence="6">KCTC 32182</strain>
    </source>
</reference>
<evidence type="ECO:0000256" key="3">
    <source>
        <dbReference type="ARBA" id="ARBA00022777"/>
    </source>
</evidence>
<dbReference type="SUPFAM" id="SSF111331">
    <property type="entry name" value="NAD kinase/diacylglycerol kinase-like"/>
    <property type="match status" value="1"/>
</dbReference>
<reference evidence="6" key="2">
    <citation type="submission" date="2020-09" db="EMBL/GenBank/DDBJ databases">
        <authorList>
            <person name="Sun Q."/>
            <person name="Kim S."/>
        </authorList>
    </citation>
    <scope>NUCLEOTIDE SEQUENCE</scope>
    <source>
        <strain evidence="6">KCTC 32182</strain>
    </source>
</reference>
<keyword evidence="1" id="KW-0808">Transferase</keyword>
<dbReference type="AlphaFoldDB" id="A0A918P672"/>
<dbReference type="InterPro" id="IPR017438">
    <property type="entry name" value="ATP-NAD_kinase_N"/>
</dbReference>
<keyword evidence="4" id="KW-0067">ATP-binding</keyword>
<comment type="caution">
    <text evidence="6">The sequence shown here is derived from an EMBL/GenBank/DDBJ whole genome shotgun (WGS) entry which is preliminary data.</text>
</comment>
<dbReference type="Pfam" id="PF19279">
    <property type="entry name" value="YegS_C"/>
    <property type="match status" value="1"/>
</dbReference>
<sequence>MAQPKIAFILHGKRCPRGMPDDLLKVFANDFQVDIHITTSSVSAEEVAFQAVRDGCVYLIAAGGDGTIHEVVNGVMRCPAESRGHVAVGALPLGSGNDFVRSIGMTGGIRELRAMIRDEAVRAIDLGLAVVTEPDGGEKRVYFDNIASLGIGSAIVEKVNRRPSWLSASAAFHGAILSTLVTWRPQRMRVRVDGGEWIDGAFQAVCIANGRFFGSGLGVAPDARLDDGRFEVVLIRDAGARDFVRFLPQLKKSQRIASPKIEYLSGGLVEVAGVGGAPSIEADGEHLGRGAVRFSVVPAALRCLVRQT</sequence>
<dbReference type="Gene3D" id="2.60.200.40">
    <property type="match status" value="1"/>
</dbReference>
<feature type="domain" description="DAGKc" evidence="5">
    <location>
        <begin position="1"/>
        <end position="133"/>
    </location>
</feature>
<evidence type="ECO:0000259" key="5">
    <source>
        <dbReference type="PROSITE" id="PS50146"/>
    </source>
</evidence>
<name>A0A918P672_9NEIS</name>
<dbReference type="EMBL" id="BMYX01000016">
    <property type="protein sequence ID" value="GGY21676.1"/>
    <property type="molecule type" value="Genomic_DNA"/>
</dbReference>
<dbReference type="InterPro" id="IPR045540">
    <property type="entry name" value="YegS/DAGK_C"/>
</dbReference>
<proteinExistence type="predicted"/>
<dbReference type="SMART" id="SM00046">
    <property type="entry name" value="DAGKc"/>
    <property type="match status" value="1"/>
</dbReference>
<keyword evidence="7" id="KW-1185">Reference proteome</keyword>
<dbReference type="PANTHER" id="PTHR12358:SF106">
    <property type="entry name" value="LIPID KINASE YEGS"/>
    <property type="match status" value="1"/>
</dbReference>
<dbReference type="Pfam" id="PF00781">
    <property type="entry name" value="DAGK_cat"/>
    <property type="match status" value="1"/>
</dbReference>
<organism evidence="6 7">
    <name type="scientific">Paludibacterium paludis</name>
    <dbReference type="NCBI Taxonomy" id="1225769"/>
    <lineage>
        <taxon>Bacteria</taxon>
        <taxon>Pseudomonadati</taxon>
        <taxon>Pseudomonadota</taxon>
        <taxon>Betaproteobacteria</taxon>
        <taxon>Neisseriales</taxon>
        <taxon>Chromobacteriaceae</taxon>
        <taxon>Paludibacterium</taxon>
    </lineage>
</organism>
<gene>
    <name evidence="6" type="ORF">GCM10011289_26680</name>
</gene>
<accession>A0A918P672</accession>
<dbReference type="GO" id="GO:0005886">
    <property type="term" value="C:plasma membrane"/>
    <property type="evidence" value="ECO:0007669"/>
    <property type="project" value="TreeGrafter"/>
</dbReference>
<evidence type="ECO:0000256" key="4">
    <source>
        <dbReference type="ARBA" id="ARBA00022840"/>
    </source>
</evidence>
<dbReference type="Proteomes" id="UP000645257">
    <property type="component" value="Unassembled WGS sequence"/>
</dbReference>
<evidence type="ECO:0000256" key="1">
    <source>
        <dbReference type="ARBA" id="ARBA00022679"/>
    </source>
</evidence>
<evidence type="ECO:0000313" key="6">
    <source>
        <dbReference type="EMBL" id="GGY21676.1"/>
    </source>
</evidence>
<keyword evidence="3 6" id="KW-0418">Kinase</keyword>
<dbReference type="PANTHER" id="PTHR12358">
    <property type="entry name" value="SPHINGOSINE KINASE"/>
    <property type="match status" value="1"/>
</dbReference>
<evidence type="ECO:0000313" key="7">
    <source>
        <dbReference type="Proteomes" id="UP000645257"/>
    </source>
</evidence>
<protein>
    <submittedName>
        <fullName evidence="6">Diacylglycerol kinase</fullName>
    </submittedName>
</protein>
<dbReference type="InterPro" id="IPR050187">
    <property type="entry name" value="Lipid_Phosphate_FormReg"/>
</dbReference>
<keyword evidence="2" id="KW-0547">Nucleotide-binding</keyword>
<dbReference type="RefSeq" id="WP_189535140.1">
    <property type="nucleotide sequence ID" value="NZ_BMYX01000016.1"/>
</dbReference>
<dbReference type="InterPro" id="IPR001206">
    <property type="entry name" value="Diacylglycerol_kinase_cat_dom"/>
</dbReference>
<dbReference type="PROSITE" id="PS50146">
    <property type="entry name" value="DAGK"/>
    <property type="match status" value="1"/>
</dbReference>
<dbReference type="Gene3D" id="3.40.50.10330">
    <property type="entry name" value="Probable inorganic polyphosphate/atp-NAD kinase, domain 1"/>
    <property type="match status" value="1"/>
</dbReference>
<dbReference type="GO" id="GO:0016301">
    <property type="term" value="F:kinase activity"/>
    <property type="evidence" value="ECO:0007669"/>
    <property type="project" value="UniProtKB-KW"/>
</dbReference>
<dbReference type="GO" id="GO:0005524">
    <property type="term" value="F:ATP binding"/>
    <property type="evidence" value="ECO:0007669"/>
    <property type="project" value="UniProtKB-KW"/>
</dbReference>